<dbReference type="Gene3D" id="3.40.190.10">
    <property type="entry name" value="Periplasmic binding protein-like II"/>
    <property type="match status" value="1"/>
</dbReference>
<dbReference type="OrthoDB" id="37176at2157"/>
<gene>
    <name evidence="5" type="ORF">ATJ93_3723</name>
</gene>
<dbReference type="InterPro" id="IPR039424">
    <property type="entry name" value="SBP_5"/>
</dbReference>
<dbReference type="AlphaFoldDB" id="A0A3R7HVI4"/>
<dbReference type="PROSITE" id="PS51318">
    <property type="entry name" value="TAT"/>
    <property type="match status" value="1"/>
</dbReference>
<keyword evidence="2" id="KW-0813">Transport</keyword>
<dbReference type="InterPro" id="IPR000914">
    <property type="entry name" value="SBP_5_dom"/>
</dbReference>
<reference evidence="5 6" key="1">
    <citation type="submission" date="2018-09" db="EMBL/GenBank/DDBJ databases">
        <title>Genomic Encyclopedia of Archaeal and Bacterial Type Strains, Phase II (KMG-II): from individual species to whole genera.</title>
        <authorList>
            <person name="Goeker M."/>
        </authorList>
    </citation>
    <scope>NUCLEOTIDE SEQUENCE [LARGE SCALE GENOMIC DNA]</scope>
    <source>
        <strain evidence="5 6">DSM 13151</strain>
    </source>
</reference>
<dbReference type="Gene3D" id="3.10.105.10">
    <property type="entry name" value="Dipeptide-binding Protein, Domain 3"/>
    <property type="match status" value="1"/>
</dbReference>
<proteinExistence type="inferred from homology"/>
<comment type="caution">
    <text evidence="5">The sequence shown here is derived from an EMBL/GenBank/DDBJ whole genome shotgun (WGS) entry which is preliminary data.</text>
</comment>
<evidence type="ECO:0000313" key="6">
    <source>
        <dbReference type="Proteomes" id="UP000283805"/>
    </source>
</evidence>
<accession>A0A3R7HVI4</accession>
<dbReference type="RefSeq" id="WP_120246089.1">
    <property type="nucleotide sequence ID" value="NZ_RAPO01000004.1"/>
</dbReference>
<name>A0A3R7HVI4_9EURY</name>
<dbReference type="PANTHER" id="PTHR30290:SF9">
    <property type="entry name" value="OLIGOPEPTIDE-BINDING PROTEIN APPA"/>
    <property type="match status" value="1"/>
</dbReference>
<keyword evidence="6" id="KW-1185">Reference proteome</keyword>
<comment type="similarity">
    <text evidence="1">Belongs to the bacterial solute-binding protein 5 family.</text>
</comment>
<dbReference type="GO" id="GO:0015833">
    <property type="term" value="P:peptide transport"/>
    <property type="evidence" value="ECO:0007669"/>
    <property type="project" value="TreeGrafter"/>
</dbReference>
<feature type="domain" description="Solute-binding protein family 5" evidence="4">
    <location>
        <begin position="102"/>
        <end position="483"/>
    </location>
</feature>
<evidence type="ECO:0000313" key="5">
    <source>
        <dbReference type="EMBL" id="RKD88904.1"/>
    </source>
</evidence>
<dbReference type="EMBL" id="RAPO01000004">
    <property type="protein sequence ID" value="RKD88904.1"/>
    <property type="molecule type" value="Genomic_DNA"/>
</dbReference>
<evidence type="ECO:0000256" key="3">
    <source>
        <dbReference type="ARBA" id="ARBA00022729"/>
    </source>
</evidence>
<protein>
    <submittedName>
        <fullName evidence="5">Peptide/nickel transport system substrate-binding protein</fullName>
    </submittedName>
</protein>
<dbReference type="PROSITE" id="PS51257">
    <property type="entry name" value="PROKAR_LIPOPROTEIN"/>
    <property type="match status" value="1"/>
</dbReference>
<dbReference type="Pfam" id="PF00496">
    <property type="entry name" value="SBP_bac_5"/>
    <property type="match status" value="1"/>
</dbReference>
<sequence>MVRTTDKTRARYRSLSRRRLLQTAAGGATVLAAGCAGGTGSGDDQILVDGDHHWMDEAELNPYAGDSTGGAIWRFFPALALYSTEATFYEGGSEDEHVTYGEFRPGSAAEWDHTGDQLSITLREDWQWDSGDEVTAQDLVTRLRLDKYDETDPWDFIEQVYADDEKTVVLEFDAEYDEELFLHTFFLPGMTVNTPPEIDGEQTKFGEILEALEESTTDSEIDDRMTELMEFSWAPGDLALAGPYSVETVTRDTLILEPNDGFWEPVAFDELETRTVGLGGTGADTQQVLSNETDLGPILTPEMLDEMDSGLHMAIKQGVFGVGLGFNLQGDGPYTDRNFRRAVAYVLDAQRIAEGSNPLLYGVPEYAATNLITTEQAEDILGDRIDDFELYERDTDRAAELMREAGYERDGDAWVDGSGEQVVLQLDTTQWDGYPELGNQSTELLESFGIDVEFEVMQESAYVDMIWGEGSGLEAAFATWGDGHPYPAFQEAFSDWSQWNTPAELEVPMPVGDPAGDLETVNVRELTQQIPEQTGEELTETLVELSWVFNQSLPVVPLVSENMGVTYWTDDWEFPGRDDSIWGVERNHEKLTAYGLVSPSGESE</sequence>
<dbReference type="PANTHER" id="PTHR30290">
    <property type="entry name" value="PERIPLASMIC BINDING COMPONENT OF ABC TRANSPORTER"/>
    <property type="match status" value="1"/>
</dbReference>
<keyword evidence="3" id="KW-0732">Signal</keyword>
<evidence type="ECO:0000256" key="1">
    <source>
        <dbReference type="ARBA" id="ARBA00005695"/>
    </source>
</evidence>
<dbReference type="InterPro" id="IPR006311">
    <property type="entry name" value="TAT_signal"/>
</dbReference>
<organism evidence="5 6">
    <name type="scientific">Halopiger aswanensis</name>
    <dbReference type="NCBI Taxonomy" id="148449"/>
    <lineage>
        <taxon>Archaea</taxon>
        <taxon>Methanobacteriati</taxon>
        <taxon>Methanobacteriota</taxon>
        <taxon>Stenosarchaea group</taxon>
        <taxon>Halobacteria</taxon>
        <taxon>Halobacteriales</taxon>
        <taxon>Natrialbaceae</taxon>
        <taxon>Halopiger</taxon>
    </lineage>
</organism>
<dbReference type="Proteomes" id="UP000283805">
    <property type="component" value="Unassembled WGS sequence"/>
</dbReference>
<dbReference type="GO" id="GO:1904680">
    <property type="term" value="F:peptide transmembrane transporter activity"/>
    <property type="evidence" value="ECO:0007669"/>
    <property type="project" value="TreeGrafter"/>
</dbReference>
<dbReference type="SUPFAM" id="SSF53850">
    <property type="entry name" value="Periplasmic binding protein-like II"/>
    <property type="match status" value="1"/>
</dbReference>
<evidence type="ECO:0000259" key="4">
    <source>
        <dbReference type="Pfam" id="PF00496"/>
    </source>
</evidence>
<evidence type="ECO:0000256" key="2">
    <source>
        <dbReference type="ARBA" id="ARBA00022448"/>
    </source>
</evidence>